<name>A0A178UBT0_ARATH</name>
<dbReference type="AlphaFoldDB" id="A0A178UBT0"/>
<dbReference type="PANTHER" id="PTHR32009:SF115">
    <property type="entry name" value="RPP1-LIKE DISEASE RESISTANCE PROTEIN-RELATED"/>
    <property type="match status" value="1"/>
</dbReference>
<sequence length="160" mass="18637">MASSSSSRNWLDVFLSFRGEDVRVTFRSHFLKELDRKLITAFRDNEIERSHSLWPDLEQAIKESRIAVVVFSKNYASSSWCLNELLEIVNCNDKIVIPVFYGVDPSQVRHQIGEFGSIFEKTCKRQTDQQVKNQWKKALTLVANMLGFDSAKWYDFYTKA</sequence>
<accession>A0A178UBT0</accession>
<evidence type="ECO:0000256" key="1">
    <source>
        <dbReference type="ARBA" id="ARBA00023027"/>
    </source>
</evidence>
<dbReference type="Proteomes" id="UP000078284">
    <property type="component" value="Chromosome 5"/>
</dbReference>
<comment type="caution">
    <text evidence="3">The sequence shown here is derived from an EMBL/GenBank/DDBJ whole genome shotgun (WGS) entry which is preliminary data.</text>
</comment>
<dbReference type="EMBL" id="LUHQ01000005">
    <property type="protein sequence ID" value="OAO91233.1"/>
    <property type="molecule type" value="Genomic_DNA"/>
</dbReference>
<protein>
    <recommendedName>
        <fullName evidence="2">TIR domain-containing protein</fullName>
    </recommendedName>
</protein>
<evidence type="ECO:0000313" key="3">
    <source>
        <dbReference type="EMBL" id="OAO91233.1"/>
    </source>
</evidence>
<dbReference type="PANTHER" id="PTHR32009">
    <property type="entry name" value="TMV RESISTANCE PROTEIN N-LIKE"/>
    <property type="match status" value="1"/>
</dbReference>
<dbReference type="PROSITE" id="PS50104">
    <property type="entry name" value="TIR"/>
    <property type="match status" value="1"/>
</dbReference>
<dbReference type="InterPro" id="IPR000157">
    <property type="entry name" value="TIR_dom"/>
</dbReference>
<dbReference type="Pfam" id="PF01582">
    <property type="entry name" value="TIR"/>
    <property type="match status" value="1"/>
</dbReference>
<dbReference type="InterPro" id="IPR035897">
    <property type="entry name" value="Toll_tir_struct_dom_sf"/>
</dbReference>
<dbReference type="FunFam" id="3.40.50.10140:FF:000007">
    <property type="entry name" value="Disease resistance protein (TIR-NBS-LRR class)"/>
    <property type="match status" value="1"/>
</dbReference>
<gene>
    <name evidence="3" type="ordered locus">AXX17_At5g44960</name>
</gene>
<dbReference type="SUPFAM" id="SSF52200">
    <property type="entry name" value="Toll/Interleukin receptor TIR domain"/>
    <property type="match status" value="1"/>
</dbReference>
<dbReference type="GO" id="GO:0007165">
    <property type="term" value="P:signal transduction"/>
    <property type="evidence" value="ECO:0007669"/>
    <property type="project" value="InterPro"/>
</dbReference>
<feature type="domain" description="TIR" evidence="2">
    <location>
        <begin position="9"/>
        <end position="160"/>
    </location>
</feature>
<organism evidence="3 4">
    <name type="scientific">Arabidopsis thaliana</name>
    <name type="common">Mouse-ear cress</name>
    <dbReference type="NCBI Taxonomy" id="3702"/>
    <lineage>
        <taxon>Eukaryota</taxon>
        <taxon>Viridiplantae</taxon>
        <taxon>Streptophyta</taxon>
        <taxon>Embryophyta</taxon>
        <taxon>Tracheophyta</taxon>
        <taxon>Spermatophyta</taxon>
        <taxon>Magnoliopsida</taxon>
        <taxon>eudicotyledons</taxon>
        <taxon>Gunneridae</taxon>
        <taxon>Pentapetalae</taxon>
        <taxon>rosids</taxon>
        <taxon>malvids</taxon>
        <taxon>Brassicales</taxon>
        <taxon>Brassicaceae</taxon>
        <taxon>Camelineae</taxon>
        <taxon>Arabidopsis</taxon>
    </lineage>
</organism>
<reference evidence="4" key="1">
    <citation type="journal article" date="2016" name="Proc. Natl. Acad. Sci. U.S.A.">
        <title>Chromosome-level assembly of Arabidopsis thaliana Ler reveals the extent of translocation and inversion polymorphisms.</title>
        <authorList>
            <person name="Zapata L."/>
            <person name="Ding J."/>
            <person name="Willing E.M."/>
            <person name="Hartwig B."/>
            <person name="Bezdan D."/>
            <person name="Jiao W.B."/>
            <person name="Patel V."/>
            <person name="Velikkakam James G."/>
            <person name="Koornneef M."/>
            <person name="Ossowski S."/>
            <person name="Schneeberger K."/>
        </authorList>
    </citation>
    <scope>NUCLEOTIDE SEQUENCE [LARGE SCALE GENOMIC DNA]</scope>
    <source>
        <strain evidence="4">cv. Landsberg erecta</strain>
    </source>
</reference>
<evidence type="ECO:0000313" key="4">
    <source>
        <dbReference type="Proteomes" id="UP000078284"/>
    </source>
</evidence>
<dbReference type="Gene3D" id="3.40.50.10140">
    <property type="entry name" value="Toll/interleukin-1 receptor homology (TIR) domain"/>
    <property type="match status" value="1"/>
</dbReference>
<proteinExistence type="predicted"/>
<evidence type="ECO:0000259" key="2">
    <source>
        <dbReference type="PROSITE" id="PS50104"/>
    </source>
</evidence>
<dbReference type="SMART" id="SM00255">
    <property type="entry name" value="TIR"/>
    <property type="match status" value="1"/>
</dbReference>
<keyword evidence="1" id="KW-0520">NAD</keyword>